<dbReference type="EMBL" id="CP121472">
    <property type="protein sequence ID" value="WPL17019.1"/>
    <property type="molecule type" value="Genomic_DNA"/>
</dbReference>
<evidence type="ECO:0000313" key="2">
    <source>
        <dbReference type="EMBL" id="WPL17019.1"/>
    </source>
</evidence>
<evidence type="ECO:0000313" key="3">
    <source>
        <dbReference type="Proteomes" id="UP001432180"/>
    </source>
</evidence>
<name>A0ABZ0S924_9GAMM</name>
<dbReference type="InterPro" id="IPR000740">
    <property type="entry name" value="GrpE"/>
</dbReference>
<dbReference type="Pfam" id="PF01025">
    <property type="entry name" value="GrpE"/>
    <property type="match status" value="1"/>
</dbReference>
<keyword evidence="1" id="KW-0143">Chaperone</keyword>
<dbReference type="InterPro" id="IPR009012">
    <property type="entry name" value="GrpE_head"/>
</dbReference>
<proteinExistence type="predicted"/>
<keyword evidence="3" id="KW-1185">Reference proteome</keyword>
<dbReference type="Proteomes" id="UP001432180">
    <property type="component" value="Chromosome"/>
</dbReference>
<dbReference type="Gene3D" id="2.30.22.10">
    <property type="entry name" value="Head domain of nucleotide exchange factor GrpE"/>
    <property type="match status" value="1"/>
</dbReference>
<gene>
    <name evidence="2" type="primary">grpE_1</name>
    <name evidence="2" type="ORF">Thiowin_02004</name>
</gene>
<dbReference type="PANTHER" id="PTHR21237">
    <property type="entry name" value="GRPE PROTEIN"/>
    <property type="match status" value="1"/>
</dbReference>
<reference evidence="2 3" key="1">
    <citation type="journal article" date="2023" name="Microorganisms">
        <title>Thiorhodovibrio frisius and Trv. litoralis spp. nov., Two Novel Members from a Clade of Fastidious Purple Sulfur Bacteria That Exhibit Unique Red-Shifted Light-Harvesting Capabilities.</title>
        <authorList>
            <person name="Methner A."/>
            <person name="Kuzyk S.B."/>
            <person name="Petersen J."/>
            <person name="Bauer S."/>
            <person name="Brinkmann H."/>
            <person name="Sichau K."/>
            <person name="Wanner G."/>
            <person name="Wolf J."/>
            <person name="Neumann-Schaal M."/>
            <person name="Henke P."/>
            <person name="Tank M."/>
            <person name="Sproer C."/>
            <person name="Bunk B."/>
            <person name="Overmann J."/>
        </authorList>
    </citation>
    <scope>NUCLEOTIDE SEQUENCE [LARGE SCALE GENOMIC DNA]</scope>
    <source>
        <strain evidence="2 3">DSM 6702</strain>
    </source>
</reference>
<organism evidence="2 3">
    <name type="scientific">Thiorhodovibrio winogradskyi</name>
    <dbReference type="NCBI Taxonomy" id="77007"/>
    <lineage>
        <taxon>Bacteria</taxon>
        <taxon>Pseudomonadati</taxon>
        <taxon>Pseudomonadota</taxon>
        <taxon>Gammaproteobacteria</taxon>
        <taxon>Chromatiales</taxon>
        <taxon>Chromatiaceae</taxon>
        <taxon>Thiorhodovibrio</taxon>
    </lineage>
</organism>
<sequence>MAMDEATREALTAQFRAYLDTVADDSSGPDDEIDAMSAPDLFSLFSELAALKNEVKLESRQVKGALDEFRGLFDHLRETQTRLGNEQERRCEQSRAADRAGWRDMLLELLELRDRLQAGQEQAARFRPHWYGRNRREAKLIVTLAEGMAMNLRRLEETLARREVRPIPTIGRLFDPHRMHAAELTRDPQYRHGEVMAELRPGWLLHDELLRLAEVVVNRIDVPNEHSPKPTETLS</sequence>
<dbReference type="PANTHER" id="PTHR21237:SF23">
    <property type="entry name" value="GRPE PROTEIN HOMOLOG, MITOCHONDRIAL"/>
    <property type="match status" value="1"/>
</dbReference>
<dbReference type="SUPFAM" id="SSF51064">
    <property type="entry name" value="Head domain of nucleotide exchange factor GrpE"/>
    <property type="match status" value="1"/>
</dbReference>
<protein>
    <submittedName>
        <fullName evidence="2">HSP-70 cofactor</fullName>
    </submittedName>
</protein>
<evidence type="ECO:0000256" key="1">
    <source>
        <dbReference type="ARBA" id="ARBA00023186"/>
    </source>
</evidence>
<accession>A0ABZ0S924</accession>